<proteinExistence type="predicted"/>
<gene>
    <name evidence="3" type="ORF">ACFP0N_24765</name>
</gene>
<accession>A0ABW1F243</accession>
<evidence type="ECO:0000313" key="4">
    <source>
        <dbReference type="Proteomes" id="UP001596067"/>
    </source>
</evidence>
<dbReference type="RefSeq" id="WP_313768043.1">
    <property type="nucleotide sequence ID" value="NZ_BAAAVH010000014.1"/>
</dbReference>
<dbReference type="Proteomes" id="UP001596067">
    <property type="component" value="Unassembled WGS sequence"/>
</dbReference>
<feature type="domain" description="AMP-binding enzyme C-terminal" evidence="2">
    <location>
        <begin position="410"/>
        <end position="483"/>
    </location>
</feature>
<dbReference type="PANTHER" id="PTHR43767">
    <property type="entry name" value="LONG-CHAIN-FATTY-ACID--COA LIGASE"/>
    <property type="match status" value="1"/>
</dbReference>
<dbReference type="InterPro" id="IPR000873">
    <property type="entry name" value="AMP-dep_synth/lig_dom"/>
</dbReference>
<dbReference type="Pfam" id="PF00501">
    <property type="entry name" value="AMP-binding"/>
    <property type="match status" value="1"/>
</dbReference>
<dbReference type="SUPFAM" id="SSF56801">
    <property type="entry name" value="Acetyl-CoA synthetase-like"/>
    <property type="match status" value="1"/>
</dbReference>
<dbReference type="EMBL" id="JBHSOD010000036">
    <property type="protein sequence ID" value="MFC5888180.1"/>
    <property type="molecule type" value="Genomic_DNA"/>
</dbReference>
<reference evidence="4" key="1">
    <citation type="journal article" date="2019" name="Int. J. Syst. Evol. Microbiol.">
        <title>The Global Catalogue of Microorganisms (GCM) 10K type strain sequencing project: providing services to taxonomists for standard genome sequencing and annotation.</title>
        <authorList>
            <consortium name="The Broad Institute Genomics Platform"/>
            <consortium name="The Broad Institute Genome Sequencing Center for Infectious Disease"/>
            <person name="Wu L."/>
            <person name="Ma J."/>
        </authorList>
    </citation>
    <scope>NUCLEOTIDE SEQUENCE [LARGE SCALE GENOMIC DNA]</scope>
    <source>
        <strain evidence="4">CGMCC 4.1469</strain>
    </source>
</reference>
<dbReference type="Gene3D" id="3.40.50.12780">
    <property type="entry name" value="N-terminal domain of ligase-like"/>
    <property type="match status" value="1"/>
</dbReference>
<evidence type="ECO:0000313" key="3">
    <source>
        <dbReference type="EMBL" id="MFC5888180.1"/>
    </source>
</evidence>
<evidence type="ECO:0000259" key="1">
    <source>
        <dbReference type="Pfam" id="PF00501"/>
    </source>
</evidence>
<organism evidence="3 4">
    <name type="scientific">Kitasatospora aburaviensis</name>
    <dbReference type="NCBI Taxonomy" id="67265"/>
    <lineage>
        <taxon>Bacteria</taxon>
        <taxon>Bacillati</taxon>
        <taxon>Actinomycetota</taxon>
        <taxon>Actinomycetes</taxon>
        <taxon>Kitasatosporales</taxon>
        <taxon>Streptomycetaceae</taxon>
        <taxon>Kitasatospora</taxon>
    </lineage>
</organism>
<dbReference type="Pfam" id="PF13193">
    <property type="entry name" value="AMP-binding_C"/>
    <property type="match status" value="1"/>
</dbReference>
<dbReference type="Gene3D" id="3.30.300.30">
    <property type="match status" value="1"/>
</dbReference>
<dbReference type="InterPro" id="IPR025110">
    <property type="entry name" value="AMP-bd_C"/>
</dbReference>
<name>A0ABW1F243_9ACTN</name>
<evidence type="ECO:0000259" key="2">
    <source>
        <dbReference type="Pfam" id="PF13193"/>
    </source>
</evidence>
<protein>
    <submittedName>
        <fullName evidence="3">Class I adenylate-forming enzyme family protein</fullName>
    </submittedName>
</protein>
<dbReference type="InterPro" id="IPR045851">
    <property type="entry name" value="AMP-bd_C_sf"/>
</dbReference>
<sequence>MWLSQLTDRNRQCFPDRVALVDEHRSVTWAQFHERTVRLARGLGALGIAPGDRVVVLSLDRVEVLETYFALARLGALFVPLNHSLTVPEVAEIVERVEPAALIGETALLERFADLPVSRRIALDEPAFAELGADEAEFELPEVADTDPVAILHTSATTGRAKGVVVDQRSFRAIALGWLAVSRPADDMVLVTCCPLYHGSMVVTLTYLAAGATAVLMPGFTPQRALAAVETHRATHIWLVPQMLRFMLQAKALDRAELGTLREVMYGAAPMPREVYAAAAERLGCGFRQVYGMTEVGGPFVTLGPEEHPAPDAVGEIIPAGRVVPGMSVRAIGADGREVEPEAIGEIVVRGPGVMHGYLHNPDATAEITTADGWIRTGDLGRIDRSGRIHLVDRTKDLILRAGQNVYPSEIERVLLQHPAVRDAAVVGMPDADYGEVPLAYVVAEAGTGRAELLRHLAERLAPYKRPARIEFIEQVPRNPAGKIVKKLLRA</sequence>
<comment type="caution">
    <text evidence="3">The sequence shown here is derived from an EMBL/GenBank/DDBJ whole genome shotgun (WGS) entry which is preliminary data.</text>
</comment>
<dbReference type="InterPro" id="IPR050237">
    <property type="entry name" value="ATP-dep_AMP-bd_enzyme"/>
</dbReference>
<dbReference type="PANTHER" id="PTHR43767:SF1">
    <property type="entry name" value="NONRIBOSOMAL PEPTIDE SYNTHASE PES1 (EUROFUNG)-RELATED"/>
    <property type="match status" value="1"/>
</dbReference>
<dbReference type="InterPro" id="IPR042099">
    <property type="entry name" value="ANL_N_sf"/>
</dbReference>
<keyword evidence="4" id="KW-1185">Reference proteome</keyword>
<feature type="domain" description="AMP-dependent synthetase/ligase" evidence="1">
    <location>
        <begin position="9"/>
        <end position="359"/>
    </location>
</feature>